<sequence length="106" mass="11171">MNDTIPWSLTAFQSKGSTRGAMRWQPSGSGLDHASRLSRPFSATSPPRRSWYRPPPTPCARSARSSRRGARSTVHHAAAARHTSATANAAAAPAGTSPSPSMISMA</sequence>
<feature type="compositionally biased region" description="Polar residues" evidence="1">
    <location>
        <begin position="1"/>
        <end position="17"/>
    </location>
</feature>
<dbReference type="InParanoid" id="A0A0P0WLL4"/>
<feature type="compositionally biased region" description="Low complexity" evidence="1">
    <location>
        <begin position="75"/>
        <end position="106"/>
    </location>
</feature>
<evidence type="ECO:0000313" key="2">
    <source>
        <dbReference type="EMBL" id="BAS93699.1"/>
    </source>
</evidence>
<gene>
    <name evidence="2" type="ordered locus">Os05g0372350</name>
    <name evidence="2" type="ORF">OSNPB_050372350</name>
</gene>
<reference evidence="2 3" key="2">
    <citation type="journal article" date="2013" name="Plant Cell Physiol.">
        <title>Rice Annotation Project Database (RAP-DB): an integrative and interactive database for rice genomics.</title>
        <authorList>
            <person name="Sakai H."/>
            <person name="Lee S.S."/>
            <person name="Tanaka T."/>
            <person name="Numa H."/>
            <person name="Kim J."/>
            <person name="Kawahara Y."/>
            <person name="Wakimoto H."/>
            <person name="Yang C.C."/>
            <person name="Iwamoto M."/>
            <person name="Abe T."/>
            <person name="Yamada Y."/>
            <person name="Muto A."/>
            <person name="Inokuchi H."/>
            <person name="Ikemura T."/>
            <person name="Matsumoto T."/>
            <person name="Sasaki T."/>
            <person name="Itoh T."/>
        </authorList>
    </citation>
    <scope>NUCLEOTIDE SEQUENCE [LARGE SCALE GENOMIC DNA]</scope>
    <source>
        <strain evidence="3">cv. Nipponbare</strain>
    </source>
</reference>
<feature type="region of interest" description="Disordered" evidence="1">
    <location>
        <begin position="1"/>
        <end position="106"/>
    </location>
</feature>
<feature type="non-terminal residue" evidence="2">
    <location>
        <position position="1"/>
    </location>
</feature>
<dbReference type="Proteomes" id="UP000059680">
    <property type="component" value="Chromosome 5"/>
</dbReference>
<organism evidence="2 3">
    <name type="scientific">Oryza sativa subsp. japonica</name>
    <name type="common">Rice</name>
    <dbReference type="NCBI Taxonomy" id="39947"/>
    <lineage>
        <taxon>Eukaryota</taxon>
        <taxon>Viridiplantae</taxon>
        <taxon>Streptophyta</taxon>
        <taxon>Embryophyta</taxon>
        <taxon>Tracheophyta</taxon>
        <taxon>Spermatophyta</taxon>
        <taxon>Magnoliopsida</taxon>
        <taxon>Liliopsida</taxon>
        <taxon>Poales</taxon>
        <taxon>Poaceae</taxon>
        <taxon>BOP clade</taxon>
        <taxon>Oryzoideae</taxon>
        <taxon>Oryzeae</taxon>
        <taxon>Oryzinae</taxon>
        <taxon>Oryza</taxon>
        <taxon>Oryza sativa</taxon>
    </lineage>
</organism>
<accession>A0A0P0WLL4</accession>
<proteinExistence type="predicted"/>
<protein>
    <submittedName>
        <fullName evidence="2">Os05g0372350 protein</fullName>
    </submittedName>
</protein>
<evidence type="ECO:0000313" key="3">
    <source>
        <dbReference type="Proteomes" id="UP000059680"/>
    </source>
</evidence>
<feature type="compositionally biased region" description="Basic residues" evidence="1">
    <location>
        <begin position="64"/>
        <end position="74"/>
    </location>
</feature>
<dbReference type="PaxDb" id="39947-A0A0P0WLL4"/>
<keyword evidence="3" id="KW-1185">Reference proteome</keyword>
<name>A0A0P0WLL4_ORYSJ</name>
<reference evidence="3" key="1">
    <citation type="journal article" date="2005" name="Nature">
        <title>The map-based sequence of the rice genome.</title>
        <authorList>
            <consortium name="International rice genome sequencing project (IRGSP)"/>
            <person name="Matsumoto T."/>
            <person name="Wu J."/>
            <person name="Kanamori H."/>
            <person name="Katayose Y."/>
            <person name="Fujisawa M."/>
            <person name="Namiki N."/>
            <person name="Mizuno H."/>
            <person name="Yamamoto K."/>
            <person name="Antonio B.A."/>
            <person name="Baba T."/>
            <person name="Sakata K."/>
            <person name="Nagamura Y."/>
            <person name="Aoki H."/>
            <person name="Arikawa K."/>
            <person name="Arita K."/>
            <person name="Bito T."/>
            <person name="Chiden Y."/>
            <person name="Fujitsuka N."/>
            <person name="Fukunaka R."/>
            <person name="Hamada M."/>
            <person name="Harada C."/>
            <person name="Hayashi A."/>
            <person name="Hijishita S."/>
            <person name="Honda M."/>
            <person name="Hosokawa S."/>
            <person name="Ichikawa Y."/>
            <person name="Idonuma A."/>
            <person name="Iijima M."/>
            <person name="Ikeda M."/>
            <person name="Ikeno M."/>
            <person name="Ito K."/>
            <person name="Ito S."/>
            <person name="Ito T."/>
            <person name="Ito Y."/>
            <person name="Ito Y."/>
            <person name="Iwabuchi A."/>
            <person name="Kamiya K."/>
            <person name="Karasawa W."/>
            <person name="Kurita K."/>
            <person name="Katagiri S."/>
            <person name="Kikuta A."/>
            <person name="Kobayashi H."/>
            <person name="Kobayashi N."/>
            <person name="Machita K."/>
            <person name="Maehara T."/>
            <person name="Masukawa M."/>
            <person name="Mizubayashi T."/>
            <person name="Mukai Y."/>
            <person name="Nagasaki H."/>
            <person name="Nagata Y."/>
            <person name="Naito S."/>
            <person name="Nakashima M."/>
            <person name="Nakama Y."/>
            <person name="Nakamichi Y."/>
            <person name="Nakamura M."/>
            <person name="Meguro A."/>
            <person name="Negishi M."/>
            <person name="Ohta I."/>
            <person name="Ohta T."/>
            <person name="Okamoto M."/>
            <person name="Ono N."/>
            <person name="Saji S."/>
            <person name="Sakaguchi M."/>
            <person name="Sakai K."/>
            <person name="Shibata M."/>
            <person name="Shimokawa T."/>
            <person name="Song J."/>
            <person name="Takazaki Y."/>
            <person name="Terasawa K."/>
            <person name="Tsugane M."/>
            <person name="Tsuji K."/>
            <person name="Ueda S."/>
            <person name="Waki K."/>
            <person name="Yamagata H."/>
            <person name="Yamamoto M."/>
            <person name="Yamamoto S."/>
            <person name="Yamane H."/>
            <person name="Yoshiki S."/>
            <person name="Yoshihara R."/>
            <person name="Yukawa K."/>
            <person name="Zhong H."/>
            <person name="Yano M."/>
            <person name="Yuan Q."/>
            <person name="Ouyang S."/>
            <person name="Liu J."/>
            <person name="Jones K.M."/>
            <person name="Gansberger K."/>
            <person name="Moffat K."/>
            <person name="Hill J."/>
            <person name="Bera J."/>
            <person name="Fadrosh D."/>
            <person name="Jin S."/>
            <person name="Johri S."/>
            <person name="Kim M."/>
            <person name="Overton L."/>
            <person name="Reardon M."/>
            <person name="Tsitrin T."/>
            <person name="Vuong H."/>
            <person name="Weaver B."/>
            <person name="Ciecko A."/>
            <person name="Tallon L."/>
            <person name="Jackson J."/>
            <person name="Pai G."/>
            <person name="Aken S.V."/>
            <person name="Utterback T."/>
            <person name="Reidmuller S."/>
            <person name="Feldblyum T."/>
            <person name="Hsiao J."/>
            <person name="Zismann V."/>
            <person name="Iobst S."/>
            <person name="de Vazeille A.R."/>
            <person name="Buell C.R."/>
            <person name="Ying K."/>
            <person name="Li Y."/>
            <person name="Lu T."/>
            <person name="Huang Y."/>
            <person name="Zhao Q."/>
            <person name="Feng Q."/>
            <person name="Zhang L."/>
            <person name="Zhu J."/>
            <person name="Weng Q."/>
            <person name="Mu J."/>
            <person name="Lu Y."/>
            <person name="Fan D."/>
            <person name="Liu Y."/>
            <person name="Guan J."/>
            <person name="Zhang Y."/>
            <person name="Yu S."/>
            <person name="Liu X."/>
            <person name="Zhang Y."/>
            <person name="Hong G."/>
            <person name="Han B."/>
            <person name="Choisne N."/>
            <person name="Demange N."/>
            <person name="Orjeda G."/>
            <person name="Samain S."/>
            <person name="Cattolico L."/>
            <person name="Pelletier E."/>
            <person name="Couloux A."/>
            <person name="Segurens B."/>
            <person name="Wincker P."/>
            <person name="D'Hont A."/>
            <person name="Scarpelli C."/>
            <person name="Weissenbach J."/>
            <person name="Salanoubat M."/>
            <person name="Quetier F."/>
            <person name="Yu Y."/>
            <person name="Kim H.R."/>
            <person name="Rambo T."/>
            <person name="Currie J."/>
            <person name="Collura K."/>
            <person name="Luo M."/>
            <person name="Yang T."/>
            <person name="Ammiraju J.S.S."/>
            <person name="Engler F."/>
            <person name="Soderlund C."/>
            <person name="Wing R.A."/>
            <person name="Palmer L.E."/>
            <person name="de la Bastide M."/>
            <person name="Spiegel L."/>
            <person name="Nascimento L."/>
            <person name="Zutavern T."/>
            <person name="O'Shaughnessy A."/>
            <person name="Dike S."/>
            <person name="Dedhia N."/>
            <person name="Preston R."/>
            <person name="Balija V."/>
            <person name="McCombie W.R."/>
            <person name="Chow T."/>
            <person name="Chen H."/>
            <person name="Chung M."/>
            <person name="Chen C."/>
            <person name="Shaw J."/>
            <person name="Wu H."/>
            <person name="Hsiao K."/>
            <person name="Chao Y."/>
            <person name="Chu M."/>
            <person name="Cheng C."/>
            <person name="Hour A."/>
            <person name="Lee P."/>
            <person name="Lin S."/>
            <person name="Lin Y."/>
            <person name="Liou J."/>
            <person name="Liu S."/>
            <person name="Hsing Y."/>
            <person name="Raghuvanshi S."/>
            <person name="Mohanty A."/>
            <person name="Bharti A.K."/>
            <person name="Gaur A."/>
            <person name="Gupta V."/>
            <person name="Kumar D."/>
            <person name="Ravi V."/>
            <person name="Vij S."/>
            <person name="Kapur A."/>
            <person name="Khurana P."/>
            <person name="Khurana P."/>
            <person name="Khurana J.P."/>
            <person name="Tyagi A.K."/>
            <person name="Gaikwad K."/>
            <person name="Singh A."/>
            <person name="Dalal V."/>
            <person name="Srivastava S."/>
            <person name="Dixit A."/>
            <person name="Pal A.K."/>
            <person name="Ghazi I.A."/>
            <person name="Yadav M."/>
            <person name="Pandit A."/>
            <person name="Bhargava A."/>
            <person name="Sureshbabu K."/>
            <person name="Batra K."/>
            <person name="Sharma T.R."/>
            <person name="Mohapatra T."/>
            <person name="Singh N.K."/>
            <person name="Messing J."/>
            <person name="Nelson A.B."/>
            <person name="Fuks G."/>
            <person name="Kavchok S."/>
            <person name="Keizer G."/>
            <person name="Linton E."/>
            <person name="Llaca V."/>
            <person name="Song R."/>
            <person name="Tanyolac B."/>
            <person name="Young S."/>
            <person name="Ho-Il K."/>
            <person name="Hahn J.H."/>
            <person name="Sangsakoo G."/>
            <person name="Vanavichit A."/>
            <person name="de Mattos Luiz.A.T."/>
            <person name="Zimmer P.D."/>
            <person name="Malone G."/>
            <person name="Dellagostin O."/>
            <person name="de Oliveira A.C."/>
            <person name="Bevan M."/>
            <person name="Bancroft I."/>
            <person name="Minx P."/>
            <person name="Cordum H."/>
            <person name="Wilson R."/>
            <person name="Cheng Z."/>
            <person name="Jin W."/>
            <person name="Jiang J."/>
            <person name="Leong S.A."/>
            <person name="Iwama H."/>
            <person name="Gojobori T."/>
            <person name="Itoh T."/>
            <person name="Niimura Y."/>
            <person name="Fujii Y."/>
            <person name="Habara T."/>
            <person name="Sakai H."/>
            <person name="Sato Y."/>
            <person name="Wilson G."/>
            <person name="Kumar K."/>
            <person name="McCouch S."/>
            <person name="Juretic N."/>
            <person name="Hoen D."/>
            <person name="Wright S."/>
            <person name="Bruskiewich R."/>
            <person name="Bureau T."/>
            <person name="Miyao A."/>
            <person name="Hirochika H."/>
            <person name="Nishikawa T."/>
            <person name="Kadowaki K."/>
            <person name="Sugiura M."/>
            <person name="Burr B."/>
            <person name="Sasaki T."/>
        </authorList>
    </citation>
    <scope>NUCLEOTIDE SEQUENCE [LARGE SCALE GENOMIC DNA]</scope>
    <source>
        <strain evidence="3">cv. Nipponbare</strain>
    </source>
</reference>
<dbReference type="EMBL" id="AP014961">
    <property type="protein sequence ID" value="BAS93699.1"/>
    <property type="molecule type" value="Genomic_DNA"/>
</dbReference>
<reference evidence="2 3" key="3">
    <citation type="journal article" date="2013" name="Rice">
        <title>Improvement of the Oryza sativa Nipponbare reference genome using next generation sequence and optical map data.</title>
        <authorList>
            <person name="Kawahara Y."/>
            <person name="de la Bastide M."/>
            <person name="Hamilton J.P."/>
            <person name="Kanamori H."/>
            <person name="McCombie W.R."/>
            <person name="Ouyang S."/>
            <person name="Schwartz D.C."/>
            <person name="Tanaka T."/>
            <person name="Wu J."/>
            <person name="Zhou S."/>
            <person name="Childs K.L."/>
            <person name="Davidson R.M."/>
            <person name="Lin H."/>
            <person name="Quesada-Ocampo L."/>
            <person name="Vaillancourt B."/>
            <person name="Sakai H."/>
            <person name="Lee S.S."/>
            <person name="Kim J."/>
            <person name="Numa H."/>
            <person name="Itoh T."/>
            <person name="Buell C.R."/>
            <person name="Matsumoto T."/>
        </authorList>
    </citation>
    <scope>NUCLEOTIDE SEQUENCE [LARGE SCALE GENOMIC DNA]</scope>
    <source>
        <strain evidence="3">cv. Nipponbare</strain>
    </source>
</reference>
<evidence type="ECO:0000256" key="1">
    <source>
        <dbReference type="SAM" id="MobiDB-lite"/>
    </source>
</evidence>
<dbReference type="AlphaFoldDB" id="A0A0P0WLL4"/>